<keyword evidence="3" id="KW-1185">Reference proteome</keyword>
<accession>A0A2R5G7W2</accession>
<dbReference type="InParanoid" id="A0A2R5G7W2"/>
<dbReference type="AlphaFoldDB" id="A0A2R5G7W2"/>
<proteinExistence type="predicted"/>
<name>A0A2R5G7W2_9STRA</name>
<dbReference type="Proteomes" id="UP000241890">
    <property type="component" value="Unassembled WGS sequence"/>
</dbReference>
<reference evidence="2 3" key="1">
    <citation type="submission" date="2017-12" db="EMBL/GenBank/DDBJ databases">
        <title>Sequencing, de novo assembly and annotation of complete genome of a new Thraustochytrid species, strain FCC1311.</title>
        <authorList>
            <person name="Sedici K."/>
            <person name="Godart F."/>
            <person name="Aiese Cigliano R."/>
            <person name="Sanseverino W."/>
            <person name="Barakat M."/>
            <person name="Ortet P."/>
            <person name="Marechal E."/>
            <person name="Cagnac O."/>
            <person name="Amato A."/>
        </authorList>
    </citation>
    <scope>NUCLEOTIDE SEQUENCE [LARGE SCALE GENOMIC DNA]</scope>
</reference>
<sequence length="1154" mass="126065">MHAMAAGPVLLATLLVAGQVGAGDAQASTCNLGVNTIYAVQQRCSTESGYSGSVSYNTCCGLWDSDFVFFEDDRGVCTYYQNAYGYCTSVEDCDVDEDDVLTISLTFSTTSESDTCCRTCKCVGDPDCVSFNNTPASWVLCDGRRKGDCKQGRSPCRRQRDHMGNRCQWLKNDPDYLGWEASGSPCQVNWEKSGHPTMLMYESGLFSVTLTLGERGVIDSLSVTTGDTGDSFELDADACFEHDPRLTPDDTSAASEAWTSASGSAIPDAWTVSTPNSVEIMWKVVDDTTGTNMHIYCTQPPDSERTRLDVKHLFTLTDESEAEDEDGFCVTSTIDRGLATTKYEDATDDYDFQQKCLVQTLPDLLATCKIIMGADCTPYNLDTYVTEWCLAADITYTDLAGDRDECISMLVTTGSESDRGERWTRYLCQLNLVDDVNECMALVSQFGWAQFLVSNSNGLDQSEDSLTASCASSVAAYSKREGDSAVCAYGVFIDYLVSGTVDEDDAVWEQAFFIPYSLPPCNGQLLIDGTQYPELFSYPIRMSRCSQSIDCVADLECAPIPGFSVSFGFSTENCTVDPDGEIYSSDVYVEEDCFASECEANEDVISNPQTVCEAVPDSPLELGTCESCCVAETLLGVDGSDSSDTPRCREVYTQEAYCNTLDESLTETCARLISEEGEGVLTVELSMDSSELDCCRTCAAWGDPLISSFSGETSKWINCDGRNSNCKVKKNVCKKQRDQAGNKCVYNATIAELIEIGSDIGAYGSPCQSDVSLSGEAILTMYETEGFRINITNGERSVITHATIETLTDVFTFDSSLCFNEDPYEAWTSASGDDVADGPLALMFADTDREHEKKWTVRDSESGIFMKIVCLRRVSQAGFVGGYRMNIESLIDTVTNRTTSSGFCETGTIDYGLATINKNGDVCQQNIEGIVQFCSAVASPSCQQSQVTENIRNWCDTANVFVQDVNHAQKCVKAIGPSRSNDNKVLADWQAVYCDAVNSLRDPSQTEDTWRALCVSRLQNEGFASVVADLGDGRLTSSSQSAYCAANATVYTPKSDIDGCMPGVSVEYRNVTESDAWTEVFFIPQSLPPCGDRLEILATDFPELFLNQIRFRQCELNTTACPVETHTDSYCAAAQGYTVSYMYSQSTSVCDNDA</sequence>
<feature type="signal peptide" evidence="1">
    <location>
        <begin position="1"/>
        <end position="22"/>
    </location>
</feature>
<comment type="caution">
    <text evidence="2">The sequence shown here is derived from an EMBL/GenBank/DDBJ whole genome shotgun (WGS) entry which is preliminary data.</text>
</comment>
<dbReference type="EMBL" id="BEYU01000004">
    <property type="protein sequence ID" value="GBG24121.1"/>
    <property type="molecule type" value="Genomic_DNA"/>
</dbReference>
<evidence type="ECO:0000313" key="3">
    <source>
        <dbReference type="Proteomes" id="UP000241890"/>
    </source>
</evidence>
<organism evidence="2 3">
    <name type="scientific">Hondaea fermentalgiana</name>
    <dbReference type="NCBI Taxonomy" id="2315210"/>
    <lineage>
        <taxon>Eukaryota</taxon>
        <taxon>Sar</taxon>
        <taxon>Stramenopiles</taxon>
        <taxon>Bigyra</taxon>
        <taxon>Labyrinthulomycetes</taxon>
        <taxon>Thraustochytrida</taxon>
        <taxon>Thraustochytriidae</taxon>
        <taxon>Hondaea</taxon>
    </lineage>
</organism>
<keyword evidence="1" id="KW-0732">Signal</keyword>
<gene>
    <name evidence="2" type="ORF">FCC1311_003392</name>
</gene>
<protein>
    <submittedName>
        <fullName evidence="2">Uncharacterized protein</fullName>
    </submittedName>
</protein>
<feature type="chain" id="PRO_5015320632" evidence="1">
    <location>
        <begin position="23"/>
        <end position="1154"/>
    </location>
</feature>
<evidence type="ECO:0000313" key="2">
    <source>
        <dbReference type="EMBL" id="GBG24121.1"/>
    </source>
</evidence>
<evidence type="ECO:0000256" key="1">
    <source>
        <dbReference type="SAM" id="SignalP"/>
    </source>
</evidence>